<dbReference type="InterPro" id="IPR001223">
    <property type="entry name" value="Glyco_hydro18_cat"/>
</dbReference>
<evidence type="ECO:0000259" key="3">
    <source>
        <dbReference type="PROSITE" id="PS51910"/>
    </source>
</evidence>
<dbReference type="InParanoid" id="S2K7S9"/>
<evidence type="ECO:0000313" key="5">
    <source>
        <dbReference type="Proteomes" id="UP000014254"/>
    </source>
</evidence>
<dbReference type="SUPFAM" id="SSF51445">
    <property type="entry name" value="(Trans)glycosidases"/>
    <property type="match status" value="1"/>
</dbReference>
<evidence type="ECO:0000313" key="4">
    <source>
        <dbReference type="EMBL" id="EPB88315.1"/>
    </source>
</evidence>
<dbReference type="InterPro" id="IPR050314">
    <property type="entry name" value="Glycosyl_Hydrlase_18"/>
</dbReference>
<dbReference type="InterPro" id="IPR011583">
    <property type="entry name" value="Chitinase_II/V-like_cat"/>
</dbReference>
<dbReference type="Pfam" id="PF00704">
    <property type="entry name" value="Glyco_hydro_18"/>
    <property type="match status" value="1"/>
</dbReference>
<dbReference type="SMART" id="SM00636">
    <property type="entry name" value="Glyco_18"/>
    <property type="match status" value="1"/>
</dbReference>
<evidence type="ECO:0000256" key="1">
    <source>
        <dbReference type="SAM" id="MobiDB-lite"/>
    </source>
</evidence>
<keyword evidence="2" id="KW-0732">Signal</keyword>
<dbReference type="GO" id="GO:0006032">
    <property type="term" value="P:chitin catabolic process"/>
    <property type="evidence" value="ECO:0007669"/>
    <property type="project" value="TreeGrafter"/>
</dbReference>
<feature type="chain" id="PRO_5004498279" description="GH18 domain-containing protein" evidence="2">
    <location>
        <begin position="22"/>
        <end position="402"/>
    </location>
</feature>
<dbReference type="STRING" id="1220926.S2K7S9"/>
<dbReference type="Gene3D" id="3.20.20.80">
    <property type="entry name" value="Glycosidases"/>
    <property type="match status" value="1"/>
</dbReference>
<dbReference type="Gene3D" id="3.10.50.10">
    <property type="match status" value="1"/>
</dbReference>
<evidence type="ECO:0000256" key="2">
    <source>
        <dbReference type="SAM" id="SignalP"/>
    </source>
</evidence>
<accession>S2K7S9</accession>
<feature type="domain" description="GH18" evidence="3">
    <location>
        <begin position="23"/>
        <end position="402"/>
    </location>
</feature>
<feature type="signal peptide" evidence="2">
    <location>
        <begin position="1"/>
        <end position="21"/>
    </location>
</feature>
<organism evidence="4 5">
    <name type="scientific">Mucor circinelloides f. circinelloides (strain 1006PhL)</name>
    <name type="common">Mucormycosis agent</name>
    <name type="synonym">Calyptromyces circinelloides</name>
    <dbReference type="NCBI Taxonomy" id="1220926"/>
    <lineage>
        <taxon>Eukaryota</taxon>
        <taxon>Fungi</taxon>
        <taxon>Fungi incertae sedis</taxon>
        <taxon>Mucoromycota</taxon>
        <taxon>Mucoromycotina</taxon>
        <taxon>Mucoromycetes</taxon>
        <taxon>Mucorales</taxon>
        <taxon>Mucorineae</taxon>
        <taxon>Mucoraceae</taxon>
        <taxon>Mucor</taxon>
    </lineage>
</organism>
<protein>
    <recommendedName>
        <fullName evidence="3">GH18 domain-containing protein</fullName>
    </recommendedName>
</protein>
<gene>
    <name evidence="4" type="ORF">HMPREF1544_04899</name>
</gene>
<dbReference type="InterPro" id="IPR029070">
    <property type="entry name" value="Chitinase_insertion_sf"/>
</dbReference>
<dbReference type="GO" id="GO:0005576">
    <property type="term" value="C:extracellular region"/>
    <property type="evidence" value="ECO:0007669"/>
    <property type="project" value="TreeGrafter"/>
</dbReference>
<dbReference type="SUPFAM" id="SSF54556">
    <property type="entry name" value="Chitinase insertion domain"/>
    <property type="match status" value="1"/>
</dbReference>
<dbReference type="GO" id="GO:0004568">
    <property type="term" value="F:chitinase activity"/>
    <property type="evidence" value="ECO:0007669"/>
    <property type="project" value="TreeGrafter"/>
</dbReference>
<dbReference type="PANTHER" id="PTHR11177">
    <property type="entry name" value="CHITINASE"/>
    <property type="match status" value="1"/>
</dbReference>
<dbReference type="VEuPathDB" id="FungiDB:HMPREF1544_04899"/>
<sequence length="402" mass="43428">MLYKLLKATLTFALLISLTMAEKVVIGYFPNWLGERFPVSKIDFSSYTHIHYAFAIMTSGNVPQWTDPDAIDTQLTQLVEGAHASNSKVLISVGGWSGSISFSDMALSASSRKEFIDWNVEQVTKYKTDGVDIDWEYPGRQGAGCNSLDAQNDVSNLLTLLQELRAALDKAFDTHKEISIAGYSEAFKTESGAASNEVTASIGKVLDRVNIMSYDINGAWNNETGANSPLDAPNNGISFNSAIDFWISAGVPASKLTGGLPFYGRSTIATEDMTKSGSLYQGQESGGPPKGDSDDAKWQDPNCSKFPSSLSGIWKFGNLMSEGVLNTPTTAKAPWIRTWDKGSSTPWLFNPSTKIFISYDDPLSIAAKVKSAASKGLAGVMVWSVDQDSEGGDLLKAITQNN</sequence>
<proteinExistence type="predicted"/>
<feature type="region of interest" description="Disordered" evidence="1">
    <location>
        <begin position="277"/>
        <end position="301"/>
    </location>
</feature>
<dbReference type="OMA" id="CTHLVYN"/>
<dbReference type="GO" id="GO:0005975">
    <property type="term" value="P:carbohydrate metabolic process"/>
    <property type="evidence" value="ECO:0007669"/>
    <property type="project" value="InterPro"/>
</dbReference>
<name>S2K7S9_MUCC1</name>
<reference evidence="5" key="1">
    <citation type="submission" date="2013-05" db="EMBL/GenBank/DDBJ databases">
        <title>The Genome sequence of Mucor circinelloides f. circinelloides 1006PhL.</title>
        <authorList>
            <consortium name="The Broad Institute Genomics Platform"/>
            <person name="Cuomo C."/>
            <person name="Earl A."/>
            <person name="Findley K."/>
            <person name="Lee S.C."/>
            <person name="Walker B."/>
            <person name="Young S."/>
            <person name="Zeng Q."/>
            <person name="Gargeya S."/>
            <person name="Fitzgerald M."/>
            <person name="Haas B."/>
            <person name="Abouelleil A."/>
            <person name="Allen A.W."/>
            <person name="Alvarado L."/>
            <person name="Arachchi H.M."/>
            <person name="Berlin A.M."/>
            <person name="Chapman S.B."/>
            <person name="Gainer-Dewar J."/>
            <person name="Goldberg J."/>
            <person name="Griggs A."/>
            <person name="Gujja S."/>
            <person name="Hansen M."/>
            <person name="Howarth C."/>
            <person name="Imamovic A."/>
            <person name="Ireland A."/>
            <person name="Larimer J."/>
            <person name="McCowan C."/>
            <person name="Murphy C."/>
            <person name="Pearson M."/>
            <person name="Poon T.W."/>
            <person name="Priest M."/>
            <person name="Roberts A."/>
            <person name="Saif S."/>
            <person name="Shea T."/>
            <person name="Sisk P."/>
            <person name="Sykes S."/>
            <person name="Wortman J."/>
            <person name="Nusbaum C."/>
            <person name="Birren B."/>
        </authorList>
    </citation>
    <scope>NUCLEOTIDE SEQUENCE [LARGE SCALE GENOMIC DNA]</scope>
    <source>
        <strain evidence="5">1006PhL</strain>
    </source>
</reference>
<keyword evidence="5" id="KW-1185">Reference proteome</keyword>
<dbReference type="Proteomes" id="UP000014254">
    <property type="component" value="Unassembled WGS sequence"/>
</dbReference>
<dbReference type="OrthoDB" id="76388at2759"/>
<dbReference type="AlphaFoldDB" id="S2K7S9"/>
<dbReference type="GO" id="GO:0008061">
    <property type="term" value="F:chitin binding"/>
    <property type="evidence" value="ECO:0007669"/>
    <property type="project" value="InterPro"/>
</dbReference>
<dbReference type="EMBL" id="KE123953">
    <property type="protein sequence ID" value="EPB88315.1"/>
    <property type="molecule type" value="Genomic_DNA"/>
</dbReference>
<dbReference type="InterPro" id="IPR017853">
    <property type="entry name" value="GH"/>
</dbReference>
<dbReference type="PANTHER" id="PTHR11177:SF392">
    <property type="entry name" value="HAP41P"/>
    <property type="match status" value="1"/>
</dbReference>
<dbReference type="PROSITE" id="PS51910">
    <property type="entry name" value="GH18_2"/>
    <property type="match status" value="1"/>
</dbReference>
<dbReference type="eggNOG" id="KOG2806">
    <property type="taxonomic scope" value="Eukaryota"/>
</dbReference>